<organism evidence="1">
    <name type="scientific">marine sediment metagenome</name>
    <dbReference type="NCBI Taxonomy" id="412755"/>
    <lineage>
        <taxon>unclassified sequences</taxon>
        <taxon>metagenomes</taxon>
        <taxon>ecological metagenomes</taxon>
    </lineage>
</organism>
<sequence length="569" mass="66582">LSGDPYSLDLGQTYDDPLNNTLTMAINSTDFNANLELYQDDFLNSNWYLDDVSEEMFSAKPSEINNYLTEGSTLQAEWDYAETTDYTDVESINKIRHHNGSWYMVDYFGFVHEYDENFISTGPPYDISANVPNPLDMRFNDDDGYWYILNYYDVVYKYYDNWTYTEVSYPVSGANSYCMGYQDGYWYIQDDGYVYKYYDNWTYTEVSYPTYIDSNGVYHASDINYFDGYWYASTGGDAYVGVHKFDSNWVQVEEFEGIFGNEFPDYVSSFYFYDGYWYSYGDSYHEVSKYTTGISSISKFYQGNGYIYMQTNTTEILNLKSETFSPIEILENDYFSIDLQSTAPDIELQLLNGGSIVKVLSVLTNNVNYNSQTIIVPIDEDITYDQLMFTGTLDDTEYFKVYDINAIRPVIDLRNGDTDFQKIKLEYKYLTPSTSEWTYYDTFEVDDNLLAPITWNILNLRDDKISFRFTLYDNLENNEILSNLDYWIIKDFNNHLEFTVEGLSNGYLYALDQDNMINLDLKVIPVGNDITSVVISTNYETFTFTDVLFEQDHIFFEDHDINLTSALYN</sequence>
<proteinExistence type="predicted"/>
<comment type="caution">
    <text evidence="1">The sequence shown here is derived from an EMBL/GenBank/DDBJ whole genome shotgun (WGS) entry which is preliminary data.</text>
</comment>
<protein>
    <submittedName>
        <fullName evidence="1">Uncharacterized protein</fullName>
    </submittedName>
</protein>
<dbReference type="AlphaFoldDB" id="A0A0F9CIP4"/>
<name>A0A0F9CIP4_9ZZZZ</name>
<gene>
    <name evidence="1" type="ORF">LCGC14_2318310</name>
</gene>
<accession>A0A0F9CIP4</accession>
<evidence type="ECO:0000313" key="1">
    <source>
        <dbReference type="EMBL" id="KKL49158.1"/>
    </source>
</evidence>
<feature type="non-terminal residue" evidence="1">
    <location>
        <position position="569"/>
    </location>
</feature>
<reference evidence="1" key="1">
    <citation type="journal article" date="2015" name="Nature">
        <title>Complex archaea that bridge the gap between prokaryotes and eukaryotes.</title>
        <authorList>
            <person name="Spang A."/>
            <person name="Saw J.H."/>
            <person name="Jorgensen S.L."/>
            <person name="Zaremba-Niedzwiedzka K."/>
            <person name="Martijn J."/>
            <person name="Lind A.E."/>
            <person name="van Eijk R."/>
            <person name="Schleper C."/>
            <person name="Guy L."/>
            <person name="Ettema T.J."/>
        </authorList>
    </citation>
    <scope>NUCLEOTIDE SEQUENCE</scope>
</reference>
<dbReference type="EMBL" id="LAZR01033062">
    <property type="protein sequence ID" value="KKL49158.1"/>
    <property type="molecule type" value="Genomic_DNA"/>
</dbReference>
<feature type="non-terminal residue" evidence="1">
    <location>
        <position position="1"/>
    </location>
</feature>